<reference evidence="1 2" key="1">
    <citation type="journal article" date="2023" name="Plants (Basel)">
        <title>Bridging the Gap: Combining Genomics and Transcriptomics Approaches to Understand Stylosanthes scabra, an Orphan Legume from the Brazilian Caatinga.</title>
        <authorList>
            <person name="Ferreira-Neto J.R.C."/>
            <person name="da Silva M.D."/>
            <person name="Binneck E."/>
            <person name="de Melo N.F."/>
            <person name="da Silva R.H."/>
            <person name="de Melo A.L.T.M."/>
            <person name="Pandolfi V."/>
            <person name="Bustamante F.O."/>
            <person name="Brasileiro-Vidal A.C."/>
            <person name="Benko-Iseppon A.M."/>
        </authorList>
    </citation>
    <scope>NUCLEOTIDE SEQUENCE [LARGE SCALE GENOMIC DNA]</scope>
    <source>
        <tissue evidence="1">Leaves</tissue>
    </source>
</reference>
<keyword evidence="2" id="KW-1185">Reference proteome</keyword>
<accession>A0ABU6YBU3</accession>
<dbReference type="InterPro" id="IPR044824">
    <property type="entry name" value="MAIN-like"/>
</dbReference>
<dbReference type="PANTHER" id="PTHR46033:SF8">
    <property type="entry name" value="PROTEIN MAINTENANCE OF MERISTEMS-LIKE"/>
    <property type="match status" value="1"/>
</dbReference>
<comment type="caution">
    <text evidence="1">The sequence shown here is derived from an EMBL/GenBank/DDBJ whole genome shotgun (WGS) entry which is preliminary data.</text>
</comment>
<name>A0ABU6YBU3_9FABA</name>
<dbReference type="Proteomes" id="UP001341840">
    <property type="component" value="Unassembled WGS sequence"/>
</dbReference>
<dbReference type="EMBL" id="JASCZI010241780">
    <property type="protein sequence ID" value="MED6206810.1"/>
    <property type="molecule type" value="Genomic_DNA"/>
</dbReference>
<evidence type="ECO:0000313" key="2">
    <source>
        <dbReference type="Proteomes" id="UP001341840"/>
    </source>
</evidence>
<organism evidence="1 2">
    <name type="scientific">Stylosanthes scabra</name>
    <dbReference type="NCBI Taxonomy" id="79078"/>
    <lineage>
        <taxon>Eukaryota</taxon>
        <taxon>Viridiplantae</taxon>
        <taxon>Streptophyta</taxon>
        <taxon>Embryophyta</taxon>
        <taxon>Tracheophyta</taxon>
        <taxon>Spermatophyta</taxon>
        <taxon>Magnoliopsida</taxon>
        <taxon>eudicotyledons</taxon>
        <taxon>Gunneridae</taxon>
        <taxon>Pentapetalae</taxon>
        <taxon>rosids</taxon>
        <taxon>fabids</taxon>
        <taxon>Fabales</taxon>
        <taxon>Fabaceae</taxon>
        <taxon>Papilionoideae</taxon>
        <taxon>50 kb inversion clade</taxon>
        <taxon>dalbergioids sensu lato</taxon>
        <taxon>Dalbergieae</taxon>
        <taxon>Pterocarpus clade</taxon>
        <taxon>Stylosanthes</taxon>
    </lineage>
</organism>
<evidence type="ECO:0000313" key="1">
    <source>
        <dbReference type="EMBL" id="MED6206810.1"/>
    </source>
</evidence>
<evidence type="ECO:0008006" key="3">
    <source>
        <dbReference type="Google" id="ProtNLM"/>
    </source>
</evidence>
<proteinExistence type="predicted"/>
<protein>
    <recommendedName>
        <fullName evidence="3">Aminotransferase-like plant mobile domain-containing protein</fullName>
    </recommendedName>
</protein>
<sequence>MGLVPGDVRRAARREGCECRHRDVLMVEEQVWSSPQGSERRVGAQACHSLHQNAAADLSFRGQDWAHVRRLPYLLRIDDLGRYSWEFAVLAWLYKSLFRAANRNVVQVARPLDLLQSWIFWRWYRYLPTSDEKGPQLQALRRHLDLMPFSAFGCFPCRTLEVETVLDPCILQEDHEALWCSIVPLIYFGTIEWHQVDWVIPQFGGVQNRPHPILNIDFLQSRDGRGSN</sequence>
<gene>
    <name evidence="1" type="ORF">PIB30_030126</name>
</gene>
<dbReference type="PANTHER" id="PTHR46033">
    <property type="entry name" value="PROTEIN MAIN-LIKE 2"/>
    <property type="match status" value="1"/>
</dbReference>